<dbReference type="NCBIfam" id="TIGR01136">
    <property type="entry name" value="cysKM"/>
    <property type="match status" value="1"/>
</dbReference>
<dbReference type="InterPro" id="IPR050214">
    <property type="entry name" value="Cys_Synth/Cystath_Beta-Synth"/>
</dbReference>
<feature type="modified residue" description="N6-(pyridoxal phosphate)lysine" evidence="9">
    <location>
        <position position="105"/>
    </location>
</feature>
<dbReference type="GO" id="GO:0006535">
    <property type="term" value="P:cysteine biosynthetic process from serine"/>
    <property type="evidence" value="ECO:0007669"/>
    <property type="project" value="UniProtKB-UniRule"/>
</dbReference>
<accession>A0AAW1NIG4</accession>
<proteinExistence type="inferred from homology"/>
<dbReference type="GO" id="GO:0004124">
    <property type="term" value="F:cysteine synthase activity"/>
    <property type="evidence" value="ECO:0007669"/>
    <property type="project" value="UniProtKB-UniRule"/>
</dbReference>
<comment type="catalytic activity">
    <reaction evidence="7">
        <text>hydrogen cyanide + L-cysteine = 3-cyano-L-alanine + hydrogen sulfide + H(+)</text>
        <dbReference type="Rhea" id="RHEA:17821"/>
        <dbReference type="ChEBI" id="CHEBI:15378"/>
        <dbReference type="ChEBI" id="CHEBI:18407"/>
        <dbReference type="ChEBI" id="CHEBI:29919"/>
        <dbReference type="ChEBI" id="CHEBI:35235"/>
        <dbReference type="ChEBI" id="CHEBI:77860"/>
        <dbReference type="EC" id="4.4.1.9"/>
    </reaction>
</comment>
<evidence type="ECO:0000256" key="3">
    <source>
        <dbReference type="ARBA" id="ARBA00022605"/>
    </source>
</evidence>
<gene>
    <name evidence="12" type="ORF">RND81_01G194800</name>
</gene>
<dbReference type="InterPro" id="IPR001216">
    <property type="entry name" value="P-phosphate_BS"/>
</dbReference>
<comment type="similarity">
    <text evidence="2 10">Belongs to the cysteine synthase/cystathionine beta-synthase family.</text>
</comment>
<dbReference type="Gene3D" id="3.40.50.1100">
    <property type="match status" value="2"/>
</dbReference>
<reference evidence="12" key="1">
    <citation type="submission" date="2024-03" db="EMBL/GenBank/DDBJ databases">
        <title>WGS assembly of Saponaria officinalis var. Norfolk2.</title>
        <authorList>
            <person name="Jenkins J."/>
            <person name="Shu S."/>
            <person name="Grimwood J."/>
            <person name="Barry K."/>
            <person name="Goodstein D."/>
            <person name="Schmutz J."/>
            <person name="Leebens-Mack J."/>
            <person name="Osbourn A."/>
        </authorList>
    </citation>
    <scope>NUCLEOTIDE SEQUENCE [LARGE SCALE GENOMIC DNA]</scope>
    <source>
        <strain evidence="12">JIC</strain>
    </source>
</reference>
<dbReference type="FunFam" id="3.40.50.1100:FF:000006">
    <property type="entry name" value="Cysteine synthase"/>
    <property type="match status" value="1"/>
</dbReference>
<dbReference type="CDD" id="cd01561">
    <property type="entry name" value="CBS_like"/>
    <property type="match status" value="1"/>
</dbReference>
<dbReference type="EC" id="2.5.1.47" evidence="10"/>
<dbReference type="NCBIfam" id="TIGR01139">
    <property type="entry name" value="cysK"/>
    <property type="match status" value="1"/>
</dbReference>
<dbReference type="Pfam" id="PF00291">
    <property type="entry name" value="PALP"/>
    <property type="match status" value="1"/>
</dbReference>
<dbReference type="SUPFAM" id="SSF53686">
    <property type="entry name" value="Tryptophan synthase beta subunit-like PLP-dependent enzymes"/>
    <property type="match status" value="1"/>
</dbReference>
<dbReference type="AlphaFoldDB" id="A0AAW1NIG4"/>
<dbReference type="FunFam" id="3.40.50.1100:FF:000002">
    <property type="entry name" value="Cysteine synthase"/>
    <property type="match status" value="1"/>
</dbReference>
<sequence length="383" mass="41327">MATLSTYLVRRASKSADIIRTPLKCFSSSSSSSSTTQKLADSDASSSFTQRIRDLPFTFPGTNIKTHVSQLIGRTPIVFLKKISEGCGAYIAVKQEMMQPTASIKDRPALAMLEDAEKKGLINPGKTVLIEPTSGNMGISMAFMAAMKGYKMVLTMPSYTSLERRVTMRAFGAELILTDPDKGMGGTVKKAYQLLDSTPDAFMLQQFANPANTQIHYETTGPEIWEDTQGQVDIFVMGIGSGGTVSGVGQYLKSQNPNVKIYGIEPAESNILNGGKPGPHLITGNGVGFKPEILDMDVMDGVLEVKSDDAVKMARELALKEGLLVGISSGANTIAALELAKRPENKGKLIVTVHPSFGERYLSSALFQELRKEAEQMQPVSVD</sequence>
<keyword evidence="5 8" id="KW-0663">Pyridoxal phosphate</keyword>
<dbReference type="InterPro" id="IPR001926">
    <property type="entry name" value="TrpB-like_PALP"/>
</dbReference>
<evidence type="ECO:0000256" key="4">
    <source>
        <dbReference type="ARBA" id="ARBA00022679"/>
    </source>
</evidence>
<dbReference type="InterPro" id="IPR036052">
    <property type="entry name" value="TrpB-like_PALP_sf"/>
</dbReference>
<dbReference type="PANTHER" id="PTHR10314">
    <property type="entry name" value="CYSTATHIONINE BETA-SYNTHASE"/>
    <property type="match status" value="1"/>
</dbReference>
<evidence type="ECO:0000256" key="10">
    <source>
        <dbReference type="RuleBase" id="RU003985"/>
    </source>
</evidence>
<keyword evidence="3 10" id="KW-0028">Amino-acid biosynthesis</keyword>
<evidence type="ECO:0000313" key="13">
    <source>
        <dbReference type="Proteomes" id="UP001443914"/>
    </source>
</evidence>
<comment type="cofactor">
    <cofactor evidence="1 8 10">
        <name>pyridoxal 5'-phosphate</name>
        <dbReference type="ChEBI" id="CHEBI:597326"/>
    </cofactor>
</comment>
<dbReference type="InterPro" id="IPR005856">
    <property type="entry name" value="Cys_synth"/>
</dbReference>
<keyword evidence="4 10" id="KW-0808">Transferase</keyword>
<comment type="catalytic activity">
    <reaction evidence="10">
        <text>O-acetyl-L-serine + hydrogen sulfide = L-cysteine + acetate</text>
        <dbReference type="Rhea" id="RHEA:14829"/>
        <dbReference type="ChEBI" id="CHEBI:29919"/>
        <dbReference type="ChEBI" id="CHEBI:30089"/>
        <dbReference type="ChEBI" id="CHEBI:35235"/>
        <dbReference type="ChEBI" id="CHEBI:58340"/>
        <dbReference type="EC" id="2.5.1.47"/>
    </reaction>
</comment>
<organism evidence="12 13">
    <name type="scientific">Saponaria officinalis</name>
    <name type="common">Common soapwort</name>
    <name type="synonym">Lychnis saponaria</name>
    <dbReference type="NCBI Taxonomy" id="3572"/>
    <lineage>
        <taxon>Eukaryota</taxon>
        <taxon>Viridiplantae</taxon>
        <taxon>Streptophyta</taxon>
        <taxon>Embryophyta</taxon>
        <taxon>Tracheophyta</taxon>
        <taxon>Spermatophyta</taxon>
        <taxon>Magnoliopsida</taxon>
        <taxon>eudicotyledons</taxon>
        <taxon>Gunneridae</taxon>
        <taxon>Pentapetalae</taxon>
        <taxon>Caryophyllales</taxon>
        <taxon>Caryophyllaceae</taxon>
        <taxon>Caryophylleae</taxon>
        <taxon>Saponaria</taxon>
    </lineage>
</organism>
<evidence type="ECO:0000313" key="12">
    <source>
        <dbReference type="EMBL" id="KAK9757919.1"/>
    </source>
</evidence>
<dbReference type="PROSITE" id="PS00901">
    <property type="entry name" value="CYS_SYNTHASE"/>
    <property type="match status" value="1"/>
</dbReference>
<keyword evidence="13" id="KW-1185">Reference proteome</keyword>
<evidence type="ECO:0000256" key="2">
    <source>
        <dbReference type="ARBA" id="ARBA00007103"/>
    </source>
</evidence>
<keyword evidence="6 10" id="KW-0198">Cysteine biosynthesis</keyword>
<dbReference type="GO" id="GO:0050017">
    <property type="term" value="F:L-3-cyanoalanine synthase activity"/>
    <property type="evidence" value="ECO:0007669"/>
    <property type="project" value="UniProtKB-EC"/>
</dbReference>
<feature type="binding site" evidence="8">
    <location>
        <begin position="240"/>
        <end position="244"/>
    </location>
    <ligand>
        <name>pyridoxal 5'-phosphate</name>
        <dbReference type="ChEBI" id="CHEBI:597326"/>
    </ligand>
</feature>
<dbReference type="GO" id="GO:0019499">
    <property type="term" value="P:cyanide metabolic process"/>
    <property type="evidence" value="ECO:0007669"/>
    <property type="project" value="UniProtKB-ARBA"/>
</dbReference>
<feature type="binding site" evidence="8">
    <location>
        <position position="328"/>
    </location>
    <ligand>
        <name>pyridoxal 5'-phosphate</name>
        <dbReference type="ChEBI" id="CHEBI:597326"/>
    </ligand>
</feature>
<feature type="binding site" evidence="8">
    <location>
        <position position="136"/>
    </location>
    <ligand>
        <name>pyridoxal 5'-phosphate</name>
        <dbReference type="ChEBI" id="CHEBI:597326"/>
    </ligand>
</feature>
<dbReference type="EMBL" id="JBDFQZ010000001">
    <property type="protein sequence ID" value="KAK9757919.1"/>
    <property type="molecule type" value="Genomic_DNA"/>
</dbReference>
<evidence type="ECO:0000259" key="11">
    <source>
        <dbReference type="Pfam" id="PF00291"/>
    </source>
</evidence>
<comment type="caution">
    <text evidence="12">The sequence shown here is derived from an EMBL/GenBank/DDBJ whole genome shotgun (WGS) entry which is preliminary data.</text>
</comment>
<dbReference type="InterPro" id="IPR005859">
    <property type="entry name" value="CysK"/>
</dbReference>
<protein>
    <recommendedName>
        <fullName evidence="10">Cysteine synthase</fullName>
        <ecNumber evidence="10">2.5.1.47</ecNumber>
    </recommendedName>
</protein>
<feature type="domain" description="Tryptophan synthase beta chain-like PALP" evidence="11">
    <location>
        <begin position="68"/>
        <end position="355"/>
    </location>
</feature>
<evidence type="ECO:0000256" key="1">
    <source>
        <dbReference type="ARBA" id="ARBA00001933"/>
    </source>
</evidence>
<name>A0AAW1NIG4_SAPOF</name>
<evidence type="ECO:0000256" key="9">
    <source>
        <dbReference type="PIRSR" id="PIRSR605856-51"/>
    </source>
</evidence>
<evidence type="ECO:0000256" key="7">
    <source>
        <dbReference type="ARBA" id="ARBA00050896"/>
    </source>
</evidence>
<evidence type="ECO:0000256" key="6">
    <source>
        <dbReference type="ARBA" id="ARBA00023192"/>
    </source>
</evidence>
<evidence type="ECO:0000256" key="8">
    <source>
        <dbReference type="PIRSR" id="PIRSR605856-50"/>
    </source>
</evidence>
<evidence type="ECO:0000256" key="5">
    <source>
        <dbReference type="ARBA" id="ARBA00022898"/>
    </source>
</evidence>
<dbReference type="Proteomes" id="UP001443914">
    <property type="component" value="Unassembled WGS sequence"/>
</dbReference>